<dbReference type="AlphaFoldDB" id="A0A0F8A3U4"/>
<evidence type="ECO:0000313" key="5">
    <source>
        <dbReference type="Proteomes" id="UP000054481"/>
    </source>
</evidence>
<feature type="region of interest" description="Disordered" evidence="3">
    <location>
        <begin position="340"/>
        <end position="482"/>
    </location>
</feature>
<dbReference type="Proteomes" id="UP000054481">
    <property type="component" value="Unassembled WGS sequence"/>
</dbReference>
<feature type="compositionally biased region" description="Basic and acidic residues" evidence="3">
    <location>
        <begin position="536"/>
        <end position="552"/>
    </location>
</feature>
<organism evidence="4 5">
    <name type="scientific">Hirsutella minnesotensis 3608</name>
    <dbReference type="NCBI Taxonomy" id="1043627"/>
    <lineage>
        <taxon>Eukaryota</taxon>
        <taxon>Fungi</taxon>
        <taxon>Dikarya</taxon>
        <taxon>Ascomycota</taxon>
        <taxon>Pezizomycotina</taxon>
        <taxon>Sordariomycetes</taxon>
        <taxon>Hypocreomycetidae</taxon>
        <taxon>Hypocreales</taxon>
        <taxon>Ophiocordycipitaceae</taxon>
        <taxon>Hirsutella</taxon>
    </lineage>
</organism>
<evidence type="ECO:0000256" key="1">
    <source>
        <dbReference type="ARBA" id="ARBA00022737"/>
    </source>
</evidence>
<accession>A0A0F8A3U4</accession>
<keyword evidence="2" id="KW-0175">Coiled coil</keyword>
<dbReference type="GO" id="GO:0007528">
    <property type="term" value="P:neuromuscular junction development"/>
    <property type="evidence" value="ECO:0007669"/>
    <property type="project" value="TreeGrafter"/>
</dbReference>
<protein>
    <submittedName>
        <fullName evidence="4">Uncharacterized protein</fullName>
    </submittedName>
</protein>
<feature type="region of interest" description="Disordered" evidence="3">
    <location>
        <begin position="512"/>
        <end position="552"/>
    </location>
</feature>
<evidence type="ECO:0000256" key="3">
    <source>
        <dbReference type="SAM" id="MobiDB-lite"/>
    </source>
</evidence>
<dbReference type="EMBL" id="KQ030546">
    <property type="protein sequence ID" value="KJZ72434.1"/>
    <property type="molecule type" value="Genomic_DNA"/>
</dbReference>
<feature type="compositionally biased region" description="Low complexity" evidence="3">
    <location>
        <begin position="361"/>
        <end position="380"/>
    </location>
</feature>
<reference evidence="4 5" key="1">
    <citation type="journal article" date="2014" name="Genome Biol. Evol.">
        <title>Comparative genomics and transcriptomics analyses reveal divergent lifestyle features of nematode endoparasitic fungus Hirsutella minnesotensis.</title>
        <authorList>
            <person name="Lai Y."/>
            <person name="Liu K."/>
            <person name="Zhang X."/>
            <person name="Zhang X."/>
            <person name="Li K."/>
            <person name="Wang N."/>
            <person name="Shu C."/>
            <person name="Wu Y."/>
            <person name="Wang C."/>
            <person name="Bushley K.E."/>
            <person name="Xiang M."/>
            <person name="Liu X."/>
        </authorList>
    </citation>
    <scope>NUCLEOTIDE SEQUENCE [LARGE SCALE GENOMIC DNA]</scope>
    <source>
        <strain evidence="4 5">3608</strain>
    </source>
</reference>
<keyword evidence="1" id="KW-0677">Repeat</keyword>
<keyword evidence="5" id="KW-1185">Reference proteome</keyword>
<dbReference type="InterPro" id="IPR029515">
    <property type="entry name" value="Liprin"/>
</dbReference>
<feature type="region of interest" description="Disordered" evidence="3">
    <location>
        <begin position="1"/>
        <end position="28"/>
    </location>
</feature>
<feature type="region of interest" description="Disordered" evidence="3">
    <location>
        <begin position="627"/>
        <end position="741"/>
    </location>
</feature>
<feature type="coiled-coil region" evidence="2">
    <location>
        <begin position="146"/>
        <end position="226"/>
    </location>
</feature>
<feature type="compositionally biased region" description="Polar residues" evidence="3">
    <location>
        <begin position="409"/>
        <end position="442"/>
    </location>
</feature>
<dbReference type="PANTHER" id="PTHR12587">
    <property type="entry name" value="LAR INTERACTING PROTEIN LIP -RELATED PROTEIN"/>
    <property type="match status" value="1"/>
</dbReference>
<feature type="coiled-coil region" evidence="2">
    <location>
        <begin position="73"/>
        <end position="107"/>
    </location>
</feature>
<feature type="compositionally biased region" description="Low complexity" evidence="3">
    <location>
        <begin position="466"/>
        <end position="482"/>
    </location>
</feature>
<evidence type="ECO:0000313" key="4">
    <source>
        <dbReference type="EMBL" id="KJZ72434.1"/>
    </source>
</evidence>
<dbReference type="PANTHER" id="PTHR12587:SF14">
    <property type="entry name" value="AT31531P"/>
    <property type="match status" value="1"/>
</dbReference>
<sequence>MPQCSNTADPLQRSSSLRSRRDASSPSTLNCCCGRIECAFLKKNCSILETVEKDVHTAAQLGQALLVRHEAYMADAERDRLELTARIERLESDKHNLEAVNAATVEENRVLLDQLEALNNTISDSDTKIKALEACLLSSQQNVRRLESAAARAADAERHIALLEQEQDKLHRELLSTKDDARTHAQRFKEAQRGILDMQDQLERMEQEARQERERHAEVVDRMERQREIDKQLDIAAGRLKGAAGTKNLQEHRNGTKIVGHFVRDLLEDNANLQLGIAELREMLINSNDEIQSLRDQLVHHQPISADETTTPVRNLEAELGAMSRSPRLSQELHIHHHYHVATPKKVEAKKPRKKRQGALPSGFSTPTASTPASSRPSTSLWGPACSSAAPALLTPVNGDATPTPTPSRPRQSWGGLSQAASDFSSSLPGSPPSNRGSTVFDSSFGDPEPVTSPTTSFDPLSPTWRASNSKRSSGSSTRSYQSMSLSLLDHVPNTPSGRQLALDALPENTIQEEDEDDVTSLQEPGRPPELVVENSHFDHGSTDHSDYHKQDLPRHPRLMRATSHESIMSLAGGLDIHTLKSRPSQMALRPLGGGADAVVTGVTARPTISSTGGKRSDMALRDHFAGFSSPRTVSRPNSPVPTPGSSPMTAGSRPVGRWAGWRPWGGVGTRHTPSRTSAKQTDKDKGKDPDKDANRVPGINQPGAIPGFQQYWAAQKRKGAPAQVTAESVDRDALTEVLQE</sequence>
<proteinExistence type="predicted"/>
<evidence type="ECO:0000256" key="2">
    <source>
        <dbReference type="SAM" id="Coils"/>
    </source>
</evidence>
<dbReference type="OrthoDB" id="4088568at2759"/>
<gene>
    <name evidence="4" type="ORF">HIM_08103</name>
</gene>
<feature type="compositionally biased region" description="Basic and acidic residues" evidence="3">
    <location>
        <begin position="681"/>
        <end position="695"/>
    </location>
</feature>
<feature type="coiled-coil region" evidence="2">
    <location>
        <begin position="263"/>
        <end position="297"/>
    </location>
</feature>
<name>A0A0F8A3U4_9HYPO</name>